<name>A0A1R1WZX1_9FUNG</name>
<evidence type="ECO:0000313" key="3">
    <source>
        <dbReference type="Proteomes" id="UP000187429"/>
    </source>
</evidence>
<sequence>MESFIHSLSKHQKDFIQPNANFVWLEGCSYPSSTLYELVSKNDVYSSRIDDETFISPKNLYSKVQDSDKNKFLESLSTVGTEQLFNGKCQHPAVGGEPLLKNKKFKESMESFDTRFTNAKDFLNIVKKGLDLNLFPLSDPFGPIITDGDIDTLIVSKETLSGCDKANEIRTEKYMKAMEILPIDLVFEKSVGSGKEAPPISEKISSTEIRRLQAENKQK</sequence>
<dbReference type="AlphaFoldDB" id="A0A1R1WZX1"/>
<dbReference type="GO" id="GO:0004140">
    <property type="term" value="F:dephospho-CoA kinase activity"/>
    <property type="evidence" value="ECO:0007669"/>
    <property type="project" value="TreeGrafter"/>
</dbReference>
<comment type="caution">
    <text evidence="2">The sequence shown here is derived from an EMBL/GenBank/DDBJ whole genome shotgun (WGS) entry which is preliminary data.</text>
</comment>
<keyword evidence="2" id="KW-0808">Transferase</keyword>
<dbReference type="PANTHER" id="PTHR10695:SF46">
    <property type="entry name" value="BIFUNCTIONAL COENZYME A SYNTHASE-RELATED"/>
    <property type="match status" value="1"/>
</dbReference>
<accession>A0A1R1WZX1</accession>
<dbReference type="OrthoDB" id="330671at2759"/>
<dbReference type="PANTHER" id="PTHR10695">
    <property type="entry name" value="DEPHOSPHO-COA KINASE-RELATED"/>
    <property type="match status" value="1"/>
</dbReference>
<keyword evidence="3" id="KW-1185">Reference proteome</keyword>
<dbReference type="EMBL" id="LSSM01007536">
    <property type="protein sequence ID" value="OMJ07915.1"/>
    <property type="molecule type" value="Genomic_DNA"/>
</dbReference>
<reference evidence="3" key="1">
    <citation type="submission" date="2017-01" db="EMBL/GenBank/DDBJ databases">
        <authorList>
            <person name="Wang Y."/>
            <person name="White M."/>
            <person name="Kvist S."/>
            <person name="Moncalvo J.-M."/>
        </authorList>
    </citation>
    <scope>NUCLEOTIDE SEQUENCE [LARGE SCALE GENOMIC DNA]</scope>
    <source>
        <strain evidence="3">ID-206-W2</strain>
    </source>
</reference>
<gene>
    <name evidence="2" type="ORF">AYI69_g11266</name>
</gene>
<evidence type="ECO:0000256" key="1">
    <source>
        <dbReference type="SAM" id="MobiDB-lite"/>
    </source>
</evidence>
<evidence type="ECO:0000313" key="2">
    <source>
        <dbReference type="EMBL" id="OMJ07915.1"/>
    </source>
</evidence>
<dbReference type="GO" id="GO:0015937">
    <property type="term" value="P:coenzyme A biosynthetic process"/>
    <property type="evidence" value="ECO:0007669"/>
    <property type="project" value="TreeGrafter"/>
</dbReference>
<organism evidence="2 3">
    <name type="scientific">Smittium culicis</name>
    <dbReference type="NCBI Taxonomy" id="133412"/>
    <lineage>
        <taxon>Eukaryota</taxon>
        <taxon>Fungi</taxon>
        <taxon>Fungi incertae sedis</taxon>
        <taxon>Zoopagomycota</taxon>
        <taxon>Kickxellomycotina</taxon>
        <taxon>Harpellomycetes</taxon>
        <taxon>Harpellales</taxon>
        <taxon>Legeriomycetaceae</taxon>
        <taxon>Smittium</taxon>
    </lineage>
</organism>
<keyword evidence="2" id="KW-0548">Nucleotidyltransferase</keyword>
<protein>
    <submittedName>
        <fullName evidence="2">Phosphopantetheine adenylyltransferase</fullName>
    </submittedName>
</protein>
<dbReference type="GO" id="GO:0016779">
    <property type="term" value="F:nucleotidyltransferase activity"/>
    <property type="evidence" value="ECO:0007669"/>
    <property type="project" value="UniProtKB-KW"/>
</dbReference>
<feature type="compositionally biased region" description="Basic and acidic residues" evidence="1">
    <location>
        <begin position="208"/>
        <end position="219"/>
    </location>
</feature>
<feature type="region of interest" description="Disordered" evidence="1">
    <location>
        <begin position="191"/>
        <end position="219"/>
    </location>
</feature>
<dbReference type="Proteomes" id="UP000187429">
    <property type="component" value="Unassembled WGS sequence"/>
</dbReference>
<proteinExistence type="predicted"/>
<dbReference type="InterPro" id="IPR014729">
    <property type="entry name" value="Rossmann-like_a/b/a_fold"/>
</dbReference>
<dbReference type="Gene3D" id="3.40.50.620">
    <property type="entry name" value="HUPs"/>
    <property type="match status" value="1"/>
</dbReference>